<feature type="domain" description="WRKY" evidence="7">
    <location>
        <begin position="138"/>
        <end position="206"/>
    </location>
</feature>
<feature type="compositionally biased region" description="Polar residues" evidence="6">
    <location>
        <begin position="221"/>
        <end position="233"/>
    </location>
</feature>
<dbReference type="GO" id="GO:0005634">
    <property type="term" value="C:nucleus"/>
    <property type="evidence" value="ECO:0007669"/>
    <property type="project" value="UniProtKB-SubCell"/>
</dbReference>
<comment type="subcellular location">
    <subcellularLocation>
        <location evidence="1">Nucleus</location>
    </subcellularLocation>
</comment>
<dbReference type="GO" id="GO:0003700">
    <property type="term" value="F:DNA-binding transcription factor activity"/>
    <property type="evidence" value="ECO:0007669"/>
    <property type="project" value="InterPro"/>
</dbReference>
<dbReference type="Pfam" id="PF03106">
    <property type="entry name" value="WRKY"/>
    <property type="match status" value="1"/>
</dbReference>
<dbReference type="GO" id="GO:0043565">
    <property type="term" value="F:sequence-specific DNA binding"/>
    <property type="evidence" value="ECO:0007669"/>
    <property type="project" value="InterPro"/>
</dbReference>
<evidence type="ECO:0000259" key="7">
    <source>
        <dbReference type="PROSITE" id="PS50811"/>
    </source>
</evidence>
<evidence type="ECO:0000256" key="4">
    <source>
        <dbReference type="ARBA" id="ARBA00023163"/>
    </source>
</evidence>
<dbReference type="AlphaFoldDB" id="A0A4Y1R220"/>
<protein>
    <submittedName>
        <fullName evidence="8">WRKY DNA-binding protein 70</fullName>
    </submittedName>
</protein>
<keyword evidence="3 8" id="KW-0238">DNA-binding</keyword>
<proteinExistence type="predicted"/>
<organism evidence="8">
    <name type="scientific">Prunus dulcis</name>
    <name type="common">Almond</name>
    <name type="synonym">Amygdalus dulcis</name>
    <dbReference type="NCBI Taxonomy" id="3755"/>
    <lineage>
        <taxon>Eukaryota</taxon>
        <taxon>Viridiplantae</taxon>
        <taxon>Streptophyta</taxon>
        <taxon>Embryophyta</taxon>
        <taxon>Tracheophyta</taxon>
        <taxon>Spermatophyta</taxon>
        <taxon>Magnoliopsida</taxon>
        <taxon>eudicotyledons</taxon>
        <taxon>Gunneridae</taxon>
        <taxon>Pentapetalae</taxon>
        <taxon>rosids</taxon>
        <taxon>fabids</taxon>
        <taxon>Rosales</taxon>
        <taxon>Rosaceae</taxon>
        <taxon>Amygdaloideae</taxon>
        <taxon>Amygdaleae</taxon>
        <taxon>Prunus</taxon>
    </lineage>
</organism>
<sequence length="338" mass="38108">MKAQMLSALHHYYDVSSTNRLIKELVEGKKTATELQMLLHRPLGDHGSASAEELVVKIMTSFTESLSVLAAEKKNPGDGHEDHQSGAFGEVYQIKPEPSHSHCDDRSSGDSGESRKVQGSKDRRGCYKRRKTSQSWTTVSPAIEDGRAWRKYGQKEILNAPYPRAYFRCTRKYDQNCRATKQVQQVQDNPRLYQTTYIGQHTCKSMVPPQMFIGSSDHWESQTLSSESGTPNKQNHDFFGSSAIPIVKQEEYKEGTPTPTPSDLTDNLSSLETNHLWSDFKDDFALCDPAAMCVSTKMGSDNEDVVSNMYLDMDFVVKSIDFDGDFNFDEVEFPKNSL</sequence>
<dbReference type="SMART" id="SM00774">
    <property type="entry name" value="WRKY"/>
    <property type="match status" value="1"/>
</dbReference>
<gene>
    <name evidence="8" type="ORF">Prudu_007471</name>
</gene>
<keyword evidence="5" id="KW-0539">Nucleus</keyword>
<accession>A0A4Y1R220</accession>
<name>A0A4Y1R220_PRUDU</name>
<dbReference type="Gene3D" id="2.20.25.80">
    <property type="entry name" value="WRKY domain"/>
    <property type="match status" value="1"/>
</dbReference>
<keyword evidence="2" id="KW-0805">Transcription regulation</keyword>
<dbReference type="InterPro" id="IPR044810">
    <property type="entry name" value="WRKY_plant"/>
</dbReference>
<keyword evidence="4" id="KW-0804">Transcription</keyword>
<feature type="region of interest" description="Disordered" evidence="6">
    <location>
        <begin position="218"/>
        <end position="239"/>
    </location>
</feature>
<dbReference type="SUPFAM" id="SSF118290">
    <property type="entry name" value="WRKY DNA-binding domain"/>
    <property type="match status" value="1"/>
</dbReference>
<dbReference type="PROSITE" id="PS50811">
    <property type="entry name" value="WRKY"/>
    <property type="match status" value="1"/>
</dbReference>
<evidence type="ECO:0000256" key="3">
    <source>
        <dbReference type="ARBA" id="ARBA00023125"/>
    </source>
</evidence>
<dbReference type="InterPro" id="IPR036576">
    <property type="entry name" value="WRKY_dom_sf"/>
</dbReference>
<feature type="compositionally biased region" description="Basic and acidic residues" evidence="6">
    <location>
        <begin position="97"/>
        <end position="125"/>
    </location>
</feature>
<dbReference type="InterPro" id="IPR003657">
    <property type="entry name" value="WRKY_dom"/>
</dbReference>
<evidence type="ECO:0000256" key="5">
    <source>
        <dbReference type="ARBA" id="ARBA00023242"/>
    </source>
</evidence>
<dbReference type="EMBL" id="AP019298">
    <property type="protein sequence ID" value="BBG98144.1"/>
    <property type="molecule type" value="Genomic_DNA"/>
</dbReference>
<feature type="region of interest" description="Disordered" evidence="6">
    <location>
        <begin position="93"/>
        <end position="132"/>
    </location>
</feature>
<dbReference type="PANTHER" id="PTHR31282">
    <property type="entry name" value="WRKY TRANSCRIPTION FACTOR 21-RELATED"/>
    <property type="match status" value="1"/>
</dbReference>
<evidence type="ECO:0000256" key="6">
    <source>
        <dbReference type="SAM" id="MobiDB-lite"/>
    </source>
</evidence>
<evidence type="ECO:0000313" key="8">
    <source>
        <dbReference type="EMBL" id="BBG98144.1"/>
    </source>
</evidence>
<evidence type="ECO:0000256" key="2">
    <source>
        <dbReference type="ARBA" id="ARBA00023015"/>
    </source>
</evidence>
<evidence type="ECO:0000256" key="1">
    <source>
        <dbReference type="ARBA" id="ARBA00004123"/>
    </source>
</evidence>
<reference evidence="8" key="1">
    <citation type="journal article" date="2019" name="Science">
        <title>Mutation of a bHLH transcription factor allowed almond domestication.</title>
        <authorList>
            <person name="Sanchez-Perez R."/>
            <person name="Pavan S."/>
            <person name="Mazzeo R."/>
            <person name="Moldovan C."/>
            <person name="Aiese Cigliano R."/>
            <person name="Del Cueto J."/>
            <person name="Ricciardi F."/>
            <person name="Lotti C."/>
            <person name="Ricciardi L."/>
            <person name="Dicenta F."/>
            <person name="Lopez-Marques R.L."/>
            <person name="Lindberg Moller B."/>
        </authorList>
    </citation>
    <scope>NUCLEOTIDE SEQUENCE</scope>
</reference>